<keyword evidence="4" id="KW-1003">Cell membrane</keyword>
<evidence type="ECO:0000313" key="11">
    <source>
        <dbReference type="Proteomes" id="UP000188357"/>
    </source>
</evidence>
<dbReference type="GO" id="GO:0022857">
    <property type="term" value="F:transmembrane transporter activity"/>
    <property type="evidence" value="ECO:0007669"/>
    <property type="project" value="InterPro"/>
</dbReference>
<feature type="transmembrane region" description="Helical" evidence="9">
    <location>
        <begin position="547"/>
        <end position="567"/>
    </location>
</feature>
<sequence>MTNSSSNNRSNDTERGVKKNLSSSSHSQYSSSKEYLPDFIRSSYEHRRPPRLGTFNAPMNITQRRPDHEPDTRIDKFTFGMVLVILLGICIPLIFFPEQGKDWVEIARSFVTTNFGFAYLAFGILAMIFVIYIVFSDIGNIKLGRPEDTPEFKDTSWAAMLFCGGIGASILYWGLIEWAYYYQAPPFGIAAESTDAIRWATTYGIFHWGPVAWAIYLVPAVPIAYFYYVRQTPVLKVSQTLMPLLGEKLAGSNWAKMLDVLFVFGMVGGGATTLGLASPLINEGLYNLFGLPRNITMQLVVLFVTTLIFAYSAYQGLKGGIQKLSNINFYLAVALLLFILIAGPTVFIFNTGLEALGRSIAEMPRMMTYVEPFKDFGSFGFKHTTFPQDWTVFYWAWWLVFAPTIGLFIAKISRGRTIQNMVVGSMFYGSLGCAMFMIILGNYGLYLQLTGTVDVVNILNNESATAAIFSILNSLPMSYGVVAVFTFLAVIFTATTFDSISYILASVVQVEVDDEPHRWNRLFWAFTLCLLPAILMFLGDLATLQTASIIAGAPLIIILSLMMLSVIKAARYDLHYQPDYYLKTIHIEELADSAPWEEGVTSEAPEGSILALQDEWEQMREENEEEENAEALNKHDS</sequence>
<feature type="transmembrane region" description="Helical" evidence="9">
    <location>
        <begin position="422"/>
        <end position="445"/>
    </location>
</feature>
<evidence type="ECO:0000256" key="8">
    <source>
        <dbReference type="SAM" id="MobiDB-lite"/>
    </source>
</evidence>
<evidence type="ECO:0000313" key="10">
    <source>
        <dbReference type="EMBL" id="SJM65820.1"/>
    </source>
</evidence>
<feature type="region of interest" description="Disordered" evidence="8">
    <location>
        <begin position="617"/>
        <end position="637"/>
    </location>
</feature>
<evidence type="ECO:0000256" key="4">
    <source>
        <dbReference type="ARBA" id="ARBA00022475"/>
    </source>
</evidence>
<dbReference type="InterPro" id="IPR000060">
    <property type="entry name" value="BCCT_transptr"/>
</dbReference>
<evidence type="ECO:0000256" key="9">
    <source>
        <dbReference type="SAM" id="Phobius"/>
    </source>
</evidence>
<feature type="transmembrane region" description="Helical" evidence="9">
    <location>
        <begin position="77"/>
        <end position="96"/>
    </location>
</feature>
<feature type="transmembrane region" description="Helical" evidence="9">
    <location>
        <begin position="329"/>
        <end position="349"/>
    </location>
</feature>
<dbReference type="AlphaFoldDB" id="A0A1R4GC65"/>
<comment type="subcellular location">
    <subcellularLocation>
        <location evidence="1">Cell membrane</location>
        <topology evidence="1">Multi-pass membrane protein</topology>
    </subcellularLocation>
</comment>
<keyword evidence="6 9" id="KW-1133">Transmembrane helix</keyword>
<evidence type="ECO:0000256" key="3">
    <source>
        <dbReference type="ARBA" id="ARBA00022448"/>
    </source>
</evidence>
<evidence type="ECO:0000256" key="5">
    <source>
        <dbReference type="ARBA" id="ARBA00022692"/>
    </source>
</evidence>
<accession>A0A1R4GC65</accession>
<evidence type="ECO:0000256" key="1">
    <source>
        <dbReference type="ARBA" id="ARBA00004651"/>
    </source>
</evidence>
<evidence type="ECO:0000256" key="6">
    <source>
        <dbReference type="ARBA" id="ARBA00022989"/>
    </source>
</evidence>
<feature type="transmembrane region" description="Helical" evidence="9">
    <location>
        <begin position="211"/>
        <end position="229"/>
    </location>
</feature>
<keyword evidence="3" id="KW-0813">Transport</keyword>
<gene>
    <name evidence="10" type="primary">betL_1</name>
    <name evidence="10" type="ORF">A1232T_00197</name>
</gene>
<comment type="similarity">
    <text evidence="2">Belongs to the BCCT transporter (TC 2.A.15) family.</text>
</comment>
<keyword evidence="11" id="KW-1185">Reference proteome</keyword>
<feature type="transmembrane region" description="Helical" evidence="9">
    <location>
        <begin position="258"/>
        <end position="277"/>
    </location>
</feature>
<feature type="region of interest" description="Disordered" evidence="8">
    <location>
        <begin position="47"/>
        <end position="68"/>
    </location>
</feature>
<keyword evidence="5 9" id="KW-0812">Transmembrane</keyword>
<feature type="compositionally biased region" description="Low complexity" evidence="8">
    <location>
        <begin position="22"/>
        <end position="32"/>
    </location>
</feature>
<evidence type="ECO:0000256" key="2">
    <source>
        <dbReference type="ARBA" id="ARBA00005658"/>
    </source>
</evidence>
<dbReference type="NCBIfam" id="TIGR00842">
    <property type="entry name" value="bcct"/>
    <property type="match status" value="1"/>
</dbReference>
<organism evidence="10 11">
    <name type="scientific">Psychrobacter piechaudii</name>
    <dbReference type="NCBI Taxonomy" id="1945521"/>
    <lineage>
        <taxon>Bacteria</taxon>
        <taxon>Pseudomonadati</taxon>
        <taxon>Pseudomonadota</taxon>
        <taxon>Gammaproteobacteria</taxon>
        <taxon>Moraxellales</taxon>
        <taxon>Moraxellaceae</taxon>
        <taxon>Psychrobacter</taxon>
    </lineage>
</organism>
<feature type="region of interest" description="Disordered" evidence="8">
    <location>
        <begin position="1"/>
        <end position="34"/>
    </location>
</feature>
<dbReference type="Proteomes" id="UP000188357">
    <property type="component" value="Unassembled WGS sequence"/>
</dbReference>
<feature type="transmembrane region" description="Helical" evidence="9">
    <location>
        <begin position="392"/>
        <end position="410"/>
    </location>
</feature>
<dbReference type="PANTHER" id="PTHR30047:SF7">
    <property type="entry name" value="HIGH-AFFINITY CHOLINE TRANSPORT PROTEIN"/>
    <property type="match status" value="1"/>
</dbReference>
<evidence type="ECO:0000256" key="7">
    <source>
        <dbReference type="ARBA" id="ARBA00023136"/>
    </source>
</evidence>
<dbReference type="PANTHER" id="PTHR30047">
    <property type="entry name" value="HIGH-AFFINITY CHOLINE TRANSPORT PROTEIN-RELATED"/>
    <property type="match status" value="1"/>
</dbReference>
<name>A0A1R4GC65_9GAMM</name>
<dbReference type="RefSeq" id="WP_244156484.1">
    <property type="nucleotide sequence ID" value="NZ_FUGE01000045.1"/>
</dbReference>
<dbReference type="PROSITE" id="PS01303">
    <property type="entry name" value="BCCT"/>
    <property type="match status" value="1"/>
</dbReference>
<feature type="compositionally biased region" description="Low complexity" evidence="8">
    <location>
        <begin position="1"/>
        <end position="10"/>
    </location>
</feature>
<keyword evidence="7 9" id="KW-0472">Membrane</keyword>
<dbReference type="GO" id="GO:0005886">
    <property type="term" value="C:plasma membrane"/>
    <property type="evidence" value="ECO:0007669"/>
    <property type="project" value="UniProtKB-SubCell"/>
</dbReference>
<feature type="transmembrane region" description="Helical" evidence="9">
    <location>
        <begin position="479"/>
        <end position="510"/>
    </location>
</feature>
<protein>
    <submittedName>
        <fullName evidence="10">Glycine betaine transporter BetL</fullName>
    </submittedName>
</protein>
<reference evidence="10 11" key="1">
    <citation type="submission" date="2017-02" db="EMBL/GenBank/DDBJ databases">
        <authorList>
            <person name="Peterson S.W."/>
        </authorList>
    </citation>
    <scope>NUCLEOTIDE SEQUENCE [LARGE SCALE GENOMIC DNA]</scope>
    <source>
        <strain evidence="10">Psychrobacter_piechaudii</strain>
    </source>
</reference>
<dbReference type="EMBL" id="FUGE01000045">
    <property type="protein sequence ID" value="SJM65820.1"/>
    <property type="molecule type" value="Genomic_DNA"/>
</dbReference>
<feature type="transmembrane region" description="Helical" evidence="9">
    <location>
        <begin position="156"/>
        <end position="176"/>
    </location>
</feature>
<dbReference type="STRING" id="1945521.A1232T_00197"/>
<dbReference type="InterPro" id="IPR018093">
    <property type="entry name" value="BCCT_CS"/>
</dbReference>
<feature type="transmembrane region" description="Helical" evidence="9">
    <location>
        <begin position="116"/>
        <end position="135"/>
    </location>
</feature>
<dbReference type="Pfam" id="PF02028">
    <property type="entry name" value="BCCT"/>
    <property type="match status" value="1"/>
</dbReference>
<proteinExistence type="inferred from homology"/>
<feature type="transmembrane region" description="Helical" evidence="9">
    <location>
        <begin position="522"/>
        <end position="541"/>
    </location>
</feature>
<feature type="transmembrane region" description="Helical" evidence="9">
    <location>
        <begin position="297"/>
        <end position="317"/>
    </location>
</feature>